<comment type="similarity">
    <text evidence="1 8">Belongs to the cytochrome P450 family.</text>
</comment>
<dbReference type="GO" id="GO:0005506">
    <property type="term" value="F:iron ion binding"/>
    <property type="evidence" value="ECO:0007669"/>
    <property type="project" value="InterPro"/>
</dbReference>
<keyword evidence="2 7" id="KW-0349">Heme</keyword>
<evidence type="ECO:0000256" key="5">
    <source>
        <dbReference type="ARBA" id="ARBA00023004"/>
    </source>
</evidence>
<dbReference type="PRINTS" id="PR00385">
    <property type="entry name" value="P450"/>
</dbReference>
<comment type="cofactor">
    <cofactor evidence="7">
        <name>heme</name>
        <dbReference type="ChEBI" id="CHEBI:30413"/>
    </cofactor>
</comment>
<evidence type="ECO:0000256" key="3">
    <source>
        <dbReference type="ARBA" id="ARBA00022723"/>
    </source>
</evidence>
<dbReference type="Proteomes" id="UP000290092">
    <property type="component" value="Unassembled WGS sequence"/>
</dbReference>
<evidence type="ECO:0008006" key="11">
    <source>
        <dbReference type="Google" id="ProtNLM"/>
    </source>
</evidence>
<protein>
    <recommendedName>
        <fullName evidence="11">Cytochrome P450 family protein</fullName>
    </recommendedName>
</protein>
<evidence type="ECO:0000256" key="4">
    <source>
        <dbReference type="ARBA" id="ARBA00023002"/>
    </source>
</evidence>
<name>A0AAX2AHR3_9BACT</name>
<proteinExistence type="inferred from homology"/>
<keyword evidence="5 7" id="KW-0408">Iron</keyword>
<dbReference type="KEGG" id="amyt:AMYT_2277"/>
<dbReference type="RefSeq" id="WP_114842647.1">
    <property type="nucleotide sequence ID" value="NZ_CP031219.1"/>
</dbReference>
<evidence type="ECO:0000313" key="9">
    <source>
        <dbReference type="EMBL" id="RXK16388.1"/>
    </source>
</evidence>
<reference evidence="9 10" key="1">
    <citation type="submission" date="2017-09" db="EMBL/GenBank/DDBJ databases">
        <title>Genomics of the genus Arcobacter.</title>
        <authorList>
            <person name="Perez-Cataluna A."/>
            <person name="Figueras M.J."/>
            <person name="Salas-Masso N."/>
        </authorList>
    </citation>
    <scope>NUCLEOTIDE SEQUENCE [LARGE SCALE GENOMIC DNA]</scope>
    <source>
        <strain evidence="9 10">CECT 7386</strain>
    </source>
</reference>
<feature type="binding site" description="axial binding residue" evidence="7">
    <location>
        <position position="378"/>
    </location>
    <ligand>
        <name>heme</name>
        <dbReference type="ChEBI" id="CHEBI:30413"/>
    </ligand>
    <ligandPart>
        <name>Fe</name>
        <dbReference type="ChEBI" id="CHEBI:18248"/>
    </ligandPart>
</feature>
<dbReference type="Pfam" id="PF00067">
    <property type="entry name" value="p450"/>
    <property type="match status" value="1"/>
</dbReference>
<dbReference type="AlphaFoldDB" id="A0AAX2AHR3"/>
<evidence type="ECO:0000313" key="10">
    <source>
        <dbReference type="Proteomes" id="UP000290092"/>
    </source>
</evidence>
<dbReference type="InterPro" id="IPR002401">
    <property type="entry name" value="Cyt_P450_E_grp-I"/>
</dbReference>
<dbReference type="GO" id="GO:0016705">
    <property type="term" value="F:oxidoreductase activity, acting on paired donors, with incorporation or reduction of molecular oxygen"/>
    <property type="evidence" value="ECO:0007669"/>
    <property type="project" value="InterPro"/>
</dbReference>
<dbReference type="PRINTS" id="PR00463">
    <property type="entry name" value="EP450I"/>
</dbReference>
<dbReference type="PROSITE" id="PS00086">
    <property type="entry name" value="CYTOCHROME_P450"/>
    <property type="match status" value="1"/>
</dbReference>
<keyword evidence="4 8" id="KW-0560">Oxidoreductase</keyword>
<organism evidence="9 10">
    <name type="scientific">Malaciobacter mytili LMG 24559</name>
    <dbReference type="NCBI Taxonomy" id="1032238"/>
    <lineage>
        <taxon>Bacteria</taxon>
        <taxon>Pseudomonadati</taxon>
        <taxon>Campylobacterota</taxon>
        <taxon>Epsilonproteobacteria</taxon>
        <taxon>Campylobacterales</taxon>
        <taxon>Arcobacteraceae</taxon>
        <taxon>Malaciobacter</taxon>
    </lineage>
</organism>
<dbReference type="PANTHER" id="PTHR24291">
    <property type="entry name" value="CYTOCHROME P450 FAMILY 4"/>
    <property type="match status" value="1"/>
</dbReference>
<sequence length="430" mass="48829">MKSLIPPQLKFQPLKNIKATSALRAMLYAEEFWPEEILNKPSVSLKTTTGELLFLSDPFLVKEVLTRNDGTIPRSRLQQRFAGHGTGRENVITDIGKRSAMHRKTLAPLFSPDRFNTYFPFIKMTLEEAIKPIFDAIEKKEPIDIGRVCVNGTFGVIWQILFGEDKKLTPPLIVEQMANTLYEAGLSGELTQTSKAVKQAKEISLSLRPLVPLVSDTPFAKNPKINLQLTNKELEDNAQFLLTSGHESTALTITWALFLLAHYQDEQELIANEIKNILGNKELTLDILHKLPRLNNLFNETMRLYPSAILVNRETIQDVTVGELSIKKGTQIAVCFYSMHRHKNYWKEPDSFNPDRFNTLNKEQLRAFMPFSTGHHSCLGGKLAWLEAMTILTTILKDVKILSCKNSIKPIARYTLRPDGPVMLEVQKRN</sequence>
<accession>A0AAX2AHR3</accession>
<keyword evidence="6 8" id="KW-0503">Monooxygenase</keyword>
<dbReference type="InterPro" id="IPR036396">
    <property type="entry name" value="Cyt_P450_sf"/>
</dbReference>
<keyword evidence="3 7" id="KW-0479">Metal-binding</keyword>
<evidence type="ECO:0000256" key="7">
    <source>
        <dbReference type="PIRSR" id="PIRSR602401-1"/>
    </source>
</evidence>
<evidence type="ECO:0000256" key="1">
    <source>
        <dbReference type="ARBA" id="ARBA00010617"/>
    </source>
</evidence>
<dbReference type="EMBL" id="NXID01000009">
    <property type="protein sequence ID" value="RXK16388.1"/>
    <property type="molecule type" value="Genomic_DNA"/>
</dbReference>
<dbReference type="InterPro" id="IPR017972">
    <property type="entry name" value="Cyt_P450_CS"/>
</dbReference>
<dbReference type="InterPro" id="IPR050196">
    <property type="entry name" value="Cytochrome_P450_Monoox"/>
</dbReference>
<evidence type="ECO:0000256" key="8">
    <source>
        <dbReference type="RuleBase" id="RU000461"/>
    </source>
</evidence>
<evidence type="ECO:0000256" key="2">
    <source>
        <dbReference type="ARBA" id="ARBA00022617"/>
    </source>
</evidence>
<dbReference type="Gene3D" id="1.10.630.10">
    <property type="entry name" value="Cytochrome P450"/>
    <property type="match status" value="2"/>
</dbReference>
<keyword evidence="10" id="KW-1185">Reference proteome</keyword>
<dbReference type="CDD" id="cd00302">
    <property type="entry name" value="cytochrome_P450"/>
    <property type="match status" value="1"/>
</dbReference>
<dbReference type="SUPFAM" id="SSF48264">
    <property type="entry name" value="Cytochrome P450"/>
    <property type="match status" value="1"/>
</dbReference>
<dbReference type="GO" id="GO:0020037">
    <property type="term" value="F:heme binding"/>
    <property type="evidence" value="ECO:0007669"/>
    <property type="project" value="InterPro"/>
</dbReference>
<dbReference type="InterPro" id="IPR001128">
    <property type="entry name" value="Cyt_P450"/>
</dbReference>
<dbReference type="GO" id="GO:0004497">
    <property type="term" value="F:monooxygenase activity"/>
    <property type="evidence" value="ECO:0007669"/>
    <property type="project" value="UniProtKB-KW"/>
</dbReference>
<comment type="caution">
    <text evidence="9">The sequence shown here is derived from an EMBL/GenBank/DDBJ whole genome shotgun (WGS) entry which is preliminary data.</text>
</comment>
<dbReference type="PANTHER" id="PTHR24291:SF50">
    <property type="entry name" value="BIFUNCTIONAL ALBAFLAVENONE MONOOXYGENASE_TERPENE SYNTHASE"/>
    <property type="match status" value="1"/>
</dbReference>
<evidence type="ECO:0000256" key="6">
    <source>
        <dbReference type="ARBA" id="ARBA00023033"/>
    </source>
</evidence>
<gene>
    <name evidence="9" type="ORF">CP985_03560</name>
</gene>